<evidence type="ECO:0000256" key="3">
    <source>
        <dbReference type="ARBA" id="ARBA00022691"/>
    </source>
</evidence>
<sequence>MIDSVKNEVYHNLENKTQDFRRLFHGRGGCFEGFEFLTMDSMNTILFVVYFNEIDDSLDDVLKEFFKELYDKQLFTCVVLQRRYMKKEKSELLFGSMPKECVAHENGLQYHLNLMNNQNIGFFADMQNGRTYIQTVAKNKSVLNLFSYTCSLGVAATFVGASKVVNVDMSKSALSTGRANYHLNNLNTNNIEFMPYNILKSWSRIKKSGPYDIIIIDPPSFQKSSFAASKDYSKIVRRLIDLSAPKGEILACLNDPYLQSAFLIELFKQEAPEFKFQRRLENVKTFKSVDEEKSLKCLIFKRDSQ</sequence>
<evidence type="ECO:0000256" key="1">
    <source>
        <dbReference type="ARBA" id="ARBA00022603"/>
    </source>
</evidence>
<evidence type="ECO:0000256" key="2">
    <source>
        <dbReference type="ARBA" id="ARBA00022679"/>
    </source>
</evidence>
<dbReference type="PANTHER" id="PTHR43042">
    <property type="entry name" value="SAM-DEPENDENT METHYLTRANSFERASE"/>
    <property type="match status" value="1"/>
</dbReference>
<dbReference type="EMBL" id="PDKN01000002">
    <property type="protein sequence ID" value="RXJ60047.1"/>
    <property type="molecule type" value="Genomic_DNA"/>
</dbReference>
<reference evidence="5 6" key="1">
    <citation type="submission" date="2017-10" db="EMBL/GenBank/DDBJ databases">
        <title>Genomics of the genus Arcobacter.</title>
        <authorList>
            <person name="Perez-Cataluna A."/>
            <person name="Figueras M.J."/>
        </authorList>
    </citation>
    <scope>NUCLEOTIDE SEQUENCE [LARGE SCALE GENOMIC DNA]</scope>
    <source>
        <strain evidence="5 6">CECT 8987</strain>
    </source>
</reference>
<dbReference type="OrthoDB" id="9805492at2"/>
<comment type="caution">
    <text evidence="5">The sequence shown here is derived from an EMBL/GenBank/DDBJ whole genome shotgun (WGS) entry which is preliminary data.</text>
</comment>
<dbReference type="Proteomes" id="UP000290657">
    <property type="component" value="Unassembled WGS sequence"/>
</dbReference>
<dbReference type="InterPro" id="IPR019614">
    <property type="entry name" value="SAM-dep_methyl-trfase"/>
</dbReference>
<keyword evidence="6" id="KW-1185">Reference proteome</keyword>
<keyword evidence="2 5" id="KW-0808">Transferase</keyword>
<dbReference type="InterPro" id="IPR029063">
    <property type="entry name" value="SAM-dependent_MTases_sf"/>
</dbReference>
<evidence type="ECO:0000259" key="4">
    <source>
        <dbReference type="Pfam" id="PF10672"/>
    </source>
</evidence>
<dbReference type="GO" id="GO:0008168">
    <property type="term" value="F:methyltransferase activity"/>
    <property type="evidence" value="ECO:0007669"/>
    <property type="project" value="UniProtKB-KW"/>
</dbReference>
<dbReference type="SUPFAM" id="SSF53335">
    <property type="entry name" value="S-adenosyl-L-methionine-dependent methyltransferases"/>
    <property type="match status" value="1"/>
</dbReference>
<dbReference type="PANTHER" id="PTHR43042:SF3">
    <property type="entry name" value="RIBOSOMAL RNA LARGE SUBUNIT METHYLTRANSFERASE YWBD-RELATED"/>
    <property type="match status" value="1"/>
</dbReference>
<dbReference type="AlphaFoldDB" id="A0A4Q0XRE8"/>
<dbReference type="Pfam" id="PF10672">
    <property type="entry name" value="Methyltrans_SAM"/>
    <property type="match status" value="1"/>
</dbReference>
<proteinExistence type="predicted"/>
<keyword evidence="3" id="KW-0949">S-adenosyl-L-methionine</keyword>
<dbReference type="Gene3D" id="3.40.50.150">
    <property type="entry name" value="Vaccinia Virus protein VP39"/>
    <property type="match status" value="1"/>
</dbReference>
<accession>A0A4Q0XRE8</accession>
<gene>
    <name evidence="5" type="ORF">CRV04_03275</name>
</gene>
<feature type="domain" description="S-adenosylmethionine-dependent methyltransferase" evidence="4">
    <location>
        <begin position="21"/>
        <end position="301"/>
    </location>
</feature>
<name>A0A4Q0XRE8_9BACT</name>
<evidence type="ECO:0000313" key="6">
    <source>
        <dbReference type="Proteomes" id="UP000290657"/>
    </source>
</evidence>
<protein>
    <submittedName>
        <fullName evidence="5">SAM-dependent methyltransferase</fullName>
    </submittedName>
</protein>
<organism evidence="5 6">
    <name type="scientific">Candidatus Marinarcus aquaticus</name>
    <dbReference type="NCBI Taxonomy" id="2044504"/>
    <lineage>
        <taxon>Bacteria</taxon>
        <taxon>Pseudomonadati</taxon>
        <taxon>Campylobacterota</taxon>
        <taxon>Epsilonproteobacteria</taxon>
        <taxon>Campylobacterales</taxon>
        <taxon>Arcobacteraceae</taxon>
        <taxon>Candidatus Marinarcus</taxon>
    </lineage>
</organism>
<evidence type="ECO:0000313" key="5">
    <source>
        <dbReference type="EMBL" id="RXJ60047.1"/>
    </source>
</evidence>
<keyword evidence="1 5" id="KW-0489">Methyltransferase</keyword>
<dbReference type="GO" id="GO:0032259">
    <property type="term" value="P:methylation"/>
    <property type="evidence" value="ECO:0007669"/>
    <property type="project" value="UniProtKB-KW"/>
</dbReference>
<dbReference type="RefSeq" id="WP_128995352.1">
    <property type="nucleotide sequence ID" value="NZ_PDKN01000002.1"/>
</dbReference>